<proteinExistence type="predicted"/>
<feature type="region of interest" description="Disordered" evidence="3">
    <location>
        <begin position="1"/>
        <end position="23"/>
    </location>
</feature>
<keyword evidence="6" id="KW-1185">Reference proteome</keyword>
<evidence type="ECO:0000259" key="4">
    <source>
        <dbReference type="Pfam" id="PF07167"/>
    </source>
</evidence>
<dbReference type="PANTHER" id="PTHR36837">
    <property type="entry name" value="POLY(3-HYDROXYALKANOATE) POLYMERASE SUBUNIT PHAC"/>
    <property type="match status" value="1"/>
</dbReference>
<reference evidence="6" key="1">
    <citation type="journal article" date="2013" name="BMC Microbiol.">
        <title>Taxonomy and evolution of bacteriochlorophyll a-containing members of the OM60/NOR5 clade of marine gammaproteobacteria: description of Luminiphilus syltensis gen. nov., sp. nov., reclassification of Haliea rubra as Pseudohaliea rubra gen. nov., comb. nov., and emendation of Chromatocurvus halotolerans.</title>
        <authorList>
            <person name="Spring S."/>
            <person name="Riedel T."/>
            <person name="Sproer C."/>
            <person name="Yan S."/>
            <person name="Harder J."/>
            <person name="Fuchs B.M."/>
        </authorList>
    </citation>
    <scope>NUCLEOTIDE SEQUENCE [LARGE SCALE GENOMIC DNA]</scope>
    <source>
        <strain evidence="6">NOR51-B</strain>
    </source>
</reference>
<evidence type="ECO:0000313" key="6">
    <source>
        <dbReference type="Proteomes" id="UP000004699"/>
    </source>
</evidence>
<accession>B8KX71</accession>
<dbReference type="GO" id="GO:0016746">
    <property type="term" value="F:acyltransferase activity"/>
    <property type="evidence" value="ECO:0007669"/>
    <property type="project" value="UniProtKB-KW"/>
</dbReference>
<dbReference type="GO" id="GO:0042619">
    <property type="term" value="P:poly-hydroxybutyrate biosynthetic process"/>
    <property type="evidence" value="ECO:0007669"/>
    <property type="project" value="InterPro"/>
</dbReference>
<dbReference type="InterPro" id="IPR010941">
    <property type="entry name" value="PhaC_N"/>
</dbReference>
<dbReference type="InterPro" id="IPR051321">
    <property type="entry name" value="PHA/PHB_synthase"/>
</dbReference>
<name>B8KX71_9GAMM</name>
<evidence type="ECO:0000256" key="2">
    <source>
        <dbReference type="ARBA" id="ARBA00023315"/>
    </source>
</evidence>
<dbReference type="Gene3D" id="3.40.50.1820">
    <property type="entry name" value="alpha/beta hydrolase"/>
    <property type="match status" value="1"/>
</dbReference>
<dbReference type="SUPFAM" id="SSF53474">
    <property type="entry name" value="alpha/beta-Hydrolases"/>
    <property type="match status" value="1"/>
</dbReference>
<dbReference type="Pfam" id="PF07167">
    <property type="entry name" value="PhaC_N"/>
    <property type="match status" value="1"/>
</dbReference>
<evidence type="ECO:0000313" key="5">
    <source>
        <dbReference type="EMBL" id="EED34844.1"/>
    </source>
</evidence>
<organism evidence="5 6">
    <name type="scientific">Luminiphilus syltensis NOR5-1B</name>
    <dbReference type="NCBI Taxonomy" id="565045"/>
    <lineage>
        <taxon>Bacteria</taxon>
        <taxon>Pseudomonadati</taxon>
        <taxon>Pseudomonadota</taxon>
        <taxon>Gammaproteobacteria</taxon>
        <taxon>Cellvibrionales</taxon>
        <taxon>Halieaceae</taxon>
        <taxon>Luminiphilus</taxon>
    </lineage>
</organism>
<dbReference type="STRING" id="565045.NOR51B_784"/>
<dbReference type="PANTHER" id="PTHR36837:SF5">
    <property type="entry name" value="POLY-3-HYDROXYBUTYRATE SYNTHASE"/>
    <property type="match status" value="1"/>
</dbReference>
<dbReference type="HOGENOM" id="CLU_017387_1_0_6"/>
<dbReference type="AlphaFoldDB" id="B8KX71"/>
<dbReference type="Proteomes" id="UP000004699">
    <property type="component" value="Unassembled WGS sequence"/>
</dbReference>
<gene>
    <name evidence="5" type="primary">phaC</name>
    <name evidence="5" type="ORF">NOR51B_784</name>
</gene>
<sequence>MARKKVSKPKASKLPRKNREGSFEPMDFARSLVSNLSPAVLGREGKDLLTETGRILSGSSELDFGKDPRFKDPAWRENPMYKRIGQFYLAMCKATEQIAEQAKHDPMQYEKAKLAVDHINSLLSPTNNILTNPAAIKRGIDTGGRSLVDGMRNFLHDARNNNALPSQADGTDFVVGKNLAVTPGAVVYRNEQLEIIQYAPTTKEVFKIPVLVMTPQVNKFYFLDLSPGRSFVEYMTSQGYQVFIVSWKNPSPAQGHWNLDTYCEALLGAVDAVRQITASKTINTFGFCAGGITMSALLSSMIYKGQGHKINTVSYAVTLIDFSEPAMIGILKSDFLLDSAQKTSQGKGVLEGDKLAAVFTLLRPNDLIWNYWVNNYLMGKSPPPFDILVWNSDGTNLPASLHKDFLTFFDDNAAAKPGAFEVLGTPMDIGTIEQDAFVVGAVNDHLTPWIGCYKTTQMLGGKSEFVLSSSGHIAGLVNPPGNPKSFYLTGSEPGPDPHAWKAEATSNPGSWWEYWVVWASTRSGDKKRARKTLGSKKFPPLTDAPGKYVRE</sequence>
<evidence type="ECO:0000256" key="1">
    <source>
        <dbReference type="ARBA" id="ARBA00022679"/>
    </source>
</evidence>
<feature type="compositionally biased region" description="Basic residues" evidence="3">
    <location>
        <begin position="1"/>
        <end position="16"/>
    </location>
</feature>
<feature type="domain" description="Poly-beta-hydroxybutyrate polymerase N-terminal" evidence="4">
    <location>
        <begin position="66"/>
        <end position="235"/>
    </location>
</feature>
<feature type="region of interest" description="Disordered" evidence="3">
    <location>
        <begin position="523"/>
        <end position="551"/>
    </location>
</feature>
<keyword evidence="1" id="KW-0808">Transferase</keyword>
<keyword evidence="2" id="KW-0012">Acyltransferase</keyword>
<dbReference type="EMBL" id="DS999411">
    <property type="protein sequence ID" value="EED34844.1"/>
    <property type="molecule type" value="Genomic_DNA"/>
</dbReference>
<feature type="compositionally biased region" description="Basic residues" evidence="3">
    <location>
        <begin position="525"/>
        <end position="534"/>
    </location>
</feature>
<dbReference type="RefSeq" id="WP_009019592.1">
    <property type="nucleotide sequence ID" value="NZ_DS999411.1"/>
</dbReference>
<evidence type="ECO:0000256" key="3">
    <source>
        <dbReference type="SAM" id="MobiDB-lite"/>
    </source>
</evidence>
<dbReference type="eggNOG" id="COG3243">
    <property type="taxonomic scope" value="Bacteria"/>
</dbReference>
<dbReference type="OrthoDB" id="7208816at2"/>
<protein>
    <submittedName>
        <fullName evidence="5">Poly(3-hydroxyalkanoate) polymerase 1</fullName>
    </submittedName>
</protein>
<dbReference type="InterPro" id="IPR029058">
    <property type="entry name" value="AB_hydrolase_fold"/>
</dbReference>